<reference evidence="2 3" key="1">
    <citation type="submission" date="2018-02" db="EMBL/GenBank/DDBJ databases">
        <title>The draft genome of Phyllobacterium sp. 1N-3.</title>
        <authorList>
            <person name="Liu L."/>
            <person name="Li L."/>
            <person name="Zhang X."/>
            <person name="Wang T."/>
            <person name="Liang L."/>
        </authorList>
    </citation>
    <scope>NUCLEOTIDE SEQUENCE [LARGE SCALE GENOMIC DNA]</scope>
    <source>
        <strain evidence="2 3">1N-3</strain>
    </source>
</reference>
<evidence type="ECO:0000313" key="3">
    <source>
        <dbReference type="Proteomes" id="UP000239434"/>
    </source>
</evidence>
<dbReference type="Pfam" id="PF09361">
    <property type="entry name" value="Phasin_2"/>
    <property type="match status" value="1"/>
</dbReference>
<dbReference type="AlphaFoldDB" id="A0A2S9IKX8"/>
<dbReference type="InterPro" id="IPR010234">
    <property type="entry name" value="Phasin_subfam-2"/>
</dbReference>
<dbReference type="RefSeq" id="WP_105744632.1">
    <property type="nucleotide sequence ID" value="NZ_PVBR01000023.1"/>
</dbReference>
<evidence type="ECO:0000259" key="1">
    <source>
        <dbReference type="Pfam" id="PF09361"/>
    </source>
</evidence>
<dbReference type="EMBL" id="PVBR01000023">
    <property type="protein sequence ID" value="PRD41180.1"/>
    <property type="molecule type" value="Genomic_DNA"/>
</dbReference>
<proteinExistence type="predicted"/>
<dbReference type="InterPro" id="IPR018968">
    <property type="entry name" value="Phasin"/>
</dbReference>
<dbReference type="Proteomes" id="UP000239434">
    <property type="component" value="Unassembled WGS sequence"/>
</dbReference>
<dbReference type="NCBIfam" id="TIGR01985">
    <property type="entry name" value="phasin_2"/>
    <property type="match status" value="1"/>
</dbReference>
<accession>A0A2S9IKX8</accession>
<name>A0A2S9IKX8_9HYPH</name>
<feature type="domain" description="Phasin" evidence="1">
    <location>
        <begin position="41"/>
        <end position="138"/>
    </location>
</feature>
<evidence type="ECO:0000313" key="2">
    <source>
        <dbReference type="EMBL" id="PRD41180.1"/>
    </source>
</evidence>
<gene>
    <name evidence="2" type="ORF">C5748_22750</name>
</gene>
<comment type="caution">
    <text evidence="2">The sequence shown here is derived from an EMBL/GenBank/DDBJ whole genome shotgun (WGS) entry which is preliminary data.</text>
</comment>
<protein>
    <submittedName>
        <fullName evidence="2">Phasin</fullName>
    </submittedName>
</protein>
<keyword evidence="3" id="KW-1185">Reference proteome</keyword>
<sequence length="149" mass="16095">MSKKAEADVFAFPGFDANAVTDHVREFTESSVAQSKEAYAKFKDQAEVAQKTMETTFETAQSTGAELSLKAISALRANTDAGFTHLEALVGIKTFADAVELQTAFLRKQTELVVEQAKDFQSVATKAVENMTKPVKSAVEKAVNDIKAA</sequence>
<organism evidence="2 3">
    <name type="scientific">Phyllobacterium phragmitis</name>
    <dbReference type="NCBI Taxonomy" id="2670329"/>
    <lineage>
        <taxon>Bacteria</taxon>
        <taxon>Pseudomonadati</taxon>
        <taxon>Pseudomonadota</taxon>
        <taxon>Alphaproteobacteria</taxon>
        <taxon>Hyphomicrobiales</taxon>
        <taxon>Phyllobacteriaceae</taxon>
        <taxon>Phyllobacterium</taxon>
    </lineage>
</organism>